<dbReference type="RefSeq" id="WP_258936858.1">
    <property type="nucleotide sequence ID" value="NZ_JANBBF010000010.1"/>
</dbReference>
<keyword evidence="2" id="KW-1185">Reference proteome</keyword>
<organism evidence="1 2">
    <name type="scientific">Prauserella salsuginis</name>
    <dbReference type="NCBI Taxonomy" id="387889"/>
    <lineage>
        <taxon>Bacteria</taxon>
        <taxon>Bacillati</taxon>
        <taxon>Actinomycetota</taxon>
        <taxon>Actinomycetes</taxon>
        <taxon>Pseudonocardiales</taxon>
        <taxon>Pseudonocardiaceae</taxon>
        <taxon>Prauserella</taxon>
        <taxon>Prauserella salsuginis group</taxon>
    </lineage>
</organism>
<dbReference type="InterPro" id="IPR027417">
    <property type="entry name" value="P-loop_NTPase"/>
</dbReference>
<dbReference type="EMBL" id="JBHXCV010000002">
    <property type="protein sequence ID" value="MFD6792584.1"/>
    <property type="molecule type" value="Genomic_DNA"/>
</dbReference>
<evidence type="ECO:0000313" key="2">
    <source>
        <dbReference type="Proteomes" id="UP001598673"/>
    </source>
</evidence>
<gene>
    <name evidence="1" type="ORF">ACFWGY_04550</name>
</gene>
<accession>A0ABW6G063</accession>
<dbReference type="SUPFAM" id="SSF52540">
    <property type="entry name" value="P-loop containing nucleoside triphosphate hydrolases"/>
    <property type="match status" value="1"/>
</dbReference>
<dbReference type="Proteomes" id="UP001598673">
    <property type="component" value="Unassembled WGS sequence"/>
</dbReference>
<evidence type="ECO:0000313" key="1">
    <source>
        <dbReference type="EMBL" id="MFD6792584.1"/>
    </source>
</evidence>
<dbReference type="Gene3D" id="3.40.50.300">
    <property type="entry name" value="P-loop containing nucleotide triphosphate hydrolases"/>
    <property type="match status" value="1"/>
</dbReference>
<dbReference type="PANTHER" id="PTHR48312">
    <property type="match status" value="1"/>
</dbReference>
<name>A0ABW6G063_9PSEU</name>
<reference evidence="1 2" key="1">
    <citation type="submission" date="2024-09" db="EMBL/GenBank/DDBJ databases">
        <title>The Natural Products Discovery Center: Release of the First 8490 Sequenced Strains for Exploring Actinobacteria Biosynthetic Diversity.</title>
        <authorList>
            <person name="Kalkreuter E."/>
            <person name="Kautsar S.A."/>
            <person name="Yang D."/>
            <person name="Bader C.D."/>
            <person name="Teijaro C.N."/>
            <person name="Fluegel L."/>
            <person name="Davis C.M."/>
            <person name="Simpson J.R."/>
            <person name="Lauterbach L."/>
            <person name="Steele A.D."/>
            <person name="Gui C."/>
            <person name="Meng S."/>
            <person name="Li G."/>
            <person name="Viehrig K."/>
            <person name="Ye F."/>
            <person name="Su P."/>
            <person name="Kiefer A.F."/>
            <person name="Nichols A."/>
            <person name="Cepeda A.J."/>
            <person name="Yan W."/>
            <person name="Fan B."/>
            <person name="Jiang Y."/>
            <person name="Adhikari A."/>
            <person name="Zheng C.-J."/>
            <person name="Schuster L."/>
            <person name="Cowan T.M."/>
            <person name="Smanski M.J."/>
            <person name="Chevrette M.G."/>
            <person name="De Carvalho L.P.S."/>
            <person name="Shen B."/>
        </authorList>
    </citation>
    <scope>NUCLEOTIDE SEQUENCE [LARGE SCALE GENOMIC DNA]</scope>
    <source>
        <strain evidence="1 2">NPDC060353</strain>
    </source>
</reference>
<comment type="caution">
    <text evidence="1">The sequence shown here is derived from an EMBL/GenBank/DDBJ whole genome shotgun (WGS) entry which is preliminary data.</text>
</comment>
<evidence type="ECO:0008006" key="3">
    <source>
        <dbReference type="Google" id="ProtNLM"/>
    </source>
</evidence>
<sequence length="262" mass="29867">MADPRNTYLVIGPPRSASTALSRVIWNNPAIRYYSHEPYESTYFKGLDAAAAEAAIDSPVDLQPVVGAKVGEGVLVKEISFQIGPHLPQLLSKTAHPVVFLLRDPRLTISSRRRVRQLQEQPLDFPLAETGWNALIEQIDQCQQHDVPHIVMDSYDFRSNPPQVFDQMFTAWGLYFDESQLRWQPQPELQLSNYRVGGVDHFFTRVLNSKGLEMPVEVPIPVEDFPETNGLRDHVRWATEQYERLRNAPQFVHAASEEVTYG</sequence>
<dbReference type="PANTHER" id="PTHR48312:SF1">
    <property type="entry name" value="SULFOTRANSFERASE"/>
    <property type="match status" value="1"/>
</dbReference>
<protein>
    <recommendedName>
        <fullName evidence="3">Sulfotransferase family protein</fullName>
    </recommendedName>
</protein>
<proteinExistence type="predicted"/>